<comment type="caution">
    <text evidence="2">The sequence shown here is derived from an EMBL/GenBank/DDBJ whole genome shotgun (WGS) entry which is preliminary data.</text>
</comment>
<dbReference type="EMBL" id="CAJDYZ010005295">
    <property type="protein sequence ID" value="CAD1472393.1"/>
    <property type="molecule type" value="Genomic_DNA"/>
</dbReference>
<evidence type="ECO:0000313" key="3">
    <source>
        <dbReference type="Proteomes" id="UP000752696"/>
    </source>
</evidence>
<name>A0A6V7GZJ7_9HYME</name>
<reference evidence="2" key="1">
    <citation type="submission" date="2020-07" db="EMBL/GenBank/DDBJ databases">
        <authorList>
            <person name="Nazaruddin N."/>
        </authorList>
    </citation>
    <scope>NUCLEOTIDE SEQUENCE</scope>
</reference>
<protein>
    <submittedName>
        <fullName evidence="2">Uncharacterized protein</fullName>
    </submittedName>
</protein>
<keyword evidence="3" id="KW-1185">Reference proteome</keyword>
<sequence length="280" mass="31443">MTLQHNILPQRHYSNQAHQKQKDRRRYPNRTHGGEVADLAHNGGLSLQSEQAGLKETRHTRRNNEEEKGESRENGKVVGERGRERERERIRWQWAAFLRRNSRPKRTLGGSYVWLRLVNCPVGWYFWFAASLLSSFTDTPADHDLAERSAKQHQDNSLPPALSTSLSLLPPSYTVTLACIQPANEAADAHLPKKEGHAVPVLSPIHLTSLGARAAAVSEFRRKRTTYRGGIAVIAIRSLASVLASKMEVASSRGWRSNACVSISLDSTRCIVLILRRNIC</sequence>
<evidence type="ECO:0000256" key="1">
    <source>
        <dbReference type="SAM" id="MobiDB-lite"/>
    </source>
</evidence>
<evidence type="ECO:0000313" key="2">
    <source>
        <dbReference type="EMBL" id="CAD1472393.1"/>
    </source>
</evidence>
<dbReference type="AlphaFoldDB" id="A0A6V7GZJ7"/>
<accession>A0A6V7GZJ7</accession>
<feature type="compositionally biased region" description="Basic and acidic residues" evidence="1">
    <location>
        <begin position="53"/>
        <end position="82"/>
    </location>
</feature>
<feature type="compositionally biased region" description="Basic residues" evidence="1">
    <location>
        <begin position="19"/>
        <end position="29"/>
    </location>
</feature>
<organism evidence="2 3">
    <name type="scientific">Heterotrigona itama</name>
    <dbReference type="NCBI Taxonomy" id="395501"/>
    <lineage>
        <taxon>Eukaryota</taxon>
        <taxon>Metazoa</taxon>
        <taxon>Ecdysozoa</taxon>
        <taxon>Arthropoda</taxon>
        <taxon>Hexapoda</taxon>
        <taxon>Insecta</taxon>
        <taxon>Pterygota</taxon>
        <taxon>Neoptera</taxon>
        <taxon>Endopterygota</taxon>
        <taxon>Hymenoptera</taxon>
        <taxon>Apocrita</taxon>
        <taxon>Aculeata</taxon>
        <taxon>Apoidea</taxon>
        <taxon>Anthophila</taxon>
        <taxon>Apidae</taxon>
        <taxon>Heterotrigona</taxon>
    </lineage>
</organism>
<proteinExistence type="predicted"/>
<gene>
    <name evidence="2" type="ORF">MHI_LOCUS296014</name>
</gene>
<feature type="region of interest" description="Disordered" evidence="1">
    <location>
        <begin position="1"/>
        <end position="82"/>
    </location>
</feature>
<feature type="compositionally biased region" description="Polar residues" evidence="1">
    <location>
        <begin position="1"/>
        <end position="18"/>
    </location>
</feature>
<dbReference type="Proteomes" id="UP000752696">
    <property type="component" value="Unassembled WGS sequence"/>
</dbReference>
<feature type="non-terminal residue" evidence="2">
    <location>
        <position position="1"/>
    </location>
</feature>